<evidence type="ECO:0000313" key="3">
    <source>
        <dbReference type="Proteomes" id="UP001066276"/>
    </source>
</evidence>
<feature type="region of interest" description="Disordered" evidence="1">
    <location>
        <begin position="1"/>
        <end position="69"/>
    </location>
</feature>
<proteinExistence type="predicted"/>
<organism evidence="2 3">
    <name type="scientific">Pleurodeles waltl</name>
    <name type="common">Iberian ribbed newt</name>
    <dbReference type="NCBI Taxonomy" id="8319"/>
    <lineage>
        <taxon>Eukaryota</taxon>
        <taxon>Metazoa</taxon>
        <taxon>Chordata</taxon>
        <taxon>Craniata</taxon>
        <taxon>Vertebrata</taxon>
        <taxon>Euteleostomi</taxon>
        <taxon>Amphibia</taxon>
        <taxon>Batrachia</taxon>
        <taxon>Caudata</taxon>
        <taxon>Salamandroidea</taxon>
        <taxon>Salamandridae</taxon>
        <taxon>Pleurodelinae</taxon>
        <taxon>Pleurodeles</taxon>
    </lineage>
</organism>
<sequence length="69" mass="7707">MKINVQPIGCRNPEKEGVDAAQEERKGRKTLEEGARQEDEEPKDARGKEGSCPVQQRNAMIVEPEETGE</sequence>
<protein>
    <submittedName>
        <fullName evidence="2">Uncharacterized protein</fullName>
    </submittedName>
</protein>
<dbReference type="EMBL" id="JANPWB010000002">
    <property type="protein sequence ID" value="KAJ1208042.1"/>
    <property type="molecule type" value="Genomic_DNA"/>
</dbReference>
<dbReference type="Proteomes" id="UP001066276">
    <property type="component" value="Chromosome 1_2"/>
</dbReference>
<reference evidence="2" key="1">
    <citation type="journal article" date="2022" name="bioRxiv">
        <title>Sequencing and chromosome-scale assembly of the giantPleurodeles waltlgenome.</title>
        <authorList>
            <person name="Brown T."/>
            <person name="Elewa A."/>
            <person name="Iarovenko S."/>
            <person name="Subramanian E."/>
            <person name="Araus A.J."/>
            <person name="Petzold A."/>
            <person name="Susuki M."/>
            <person name="Suzuki K.-i.T."/>
            <person name="Hayashi T."/>
            <person name="Toyoda A."/>
            <person name="Oliveira C."/>
            <person name="Osipova E."/>
            <person name="Leigh N.D."/>
            <person name="Simon A."/>
            <person name="Yun M.H."/>
        </authorList>
    </citation>
    <scope>NUCLEOTIDE SEQUENCE</scope>
    <source>
        <strain evidence="2">20211129_DDA</strain>
        <tissue evidence="2">Liver</tissue>
    </source>
</reference>
<gene>
    <name evidence="2" type="ORF">NDU88_003432</name>
</gene>
<dbReference type="AlphaFoldDB" id="A0AAV7W2C7"/>
<evidence type="ECO:0000256" key="1">
    <source>
        <dbReference type="SAM" id="MobiDB-lite"/>
    </source>
</evidence>
<name>A0AAV7W2C7_PLEWA</name>
<feature type="compositionally biased region" description="Basic and acidic residues" evidence="1">
    <location>
        <begin position="12"/>
        <end position="49"/>
    </location>
</feature>
<comment type="caution">
    <text evidence="2">The sequence shown here is derived from an EMBL/GenBank/DDBJ whole genome shotgun (WGS) entry which is preliminary data.</text>
</comment>
<evidence type="ECO:0000313" key="2">
    <source>
        <dbReference type="EMBL" id="KAJ1208042.1"/>
    </source>
</evidence>
<accession>A0AAV7W2C7</accession>
<keyword evidence="3" id="KW-1185">Reference proteome</keyword>